<dbReference type="AlphaFoldDB" id="A0A396HZR7"/>
<dbReference type="Gramene" id="rna20796">
    <property type="protein sequence ID" value="RHN58842.1"/>
    <property type="gene ID" value="gene20796"/>
</dbReference>
<organism evidence="1">
    <name type="scientific">Medicago truncatula</name>
    <name type="common">Barrel medic</name>
    <name type="synonym">Medicago tribuloides</name>
    <dbReference type="NCBI Taxonomy" id="3880"/>
    <lineage>
        <taxon>Eukaryota</taxon>
        <taxon>Viridiplantae</taxon>
        <taxon>Streptophyta</taxon>
        <taxon>Embryophyta</taxon>
        <taxon>Tracheophyta</taxon>
        <taxon>Spermatophyta</taxon>
        <taxon>Magnoliopsida</taxon>
        <taxon>eudicotyledons</taxon>
        <taxon>Gunneridae</taxon>
        <taxon>Pentapetalae</taxon>
        <taxon>rosids</taxon>
        <taxon>fabids</taxon>
        <taxon>Fabales</taxon>
        <taxon>Fabaceae</taxon>
        <taxon>Papilionoideae</taxon>
        <taxon>50 kb inversion clade</taxon>
        <taxon>NPAAA clade</taxon>
        <taxon>Hologalegina</taxon>
        <taxon>IRL clade</taxon>
        <taxon>Trifolieae</taxon>
        <taxon>Medicago</taxon>
    </lineage>
</organism>
<sequence length="310" mass="35204">MSEGLTMAAAATGSYLPDELWERIFKFLNDEVKNIYDIRADGMLAYNLSFLSLRDSFKSLSGVSKQFLSITNSLRFSVTITDRTIPFIPLLFERFPNVTSLNITLSSRVLNVLNTLLILISTLTLNIKSLALYHPIKLPTKGLRAFSQKMKNLTSITCYRIASEVYQSHLFFFADWFPFLDELMLTDLGYPPTYYNNNRLLALPKLRKIVLSRNFIGTQSINHLCRNCDLLQDVKVIECRLTHQPRRLPQQPPRRAIGNIQPSLIAMPIGYIQPSAIGYPGAIGYLPGNAIGRLPWDRPVLWSSSRGQSR</sequence>
<proteinExistence type="predicted"/>
<accession>A0A396HZR7</accession>
<reference evidence="1" key="1">
    <citation type="journal article" date="2018" name="Nat. Plants">
        <title>Whole-genome landscape of Medicago truncatula symbiotic genes.</title>
        <authorList>
            <person name="Pecrix Y."/>
            <person name="Gamas P."/>
            <person name="Carrere S."/>
        </authorList>
    </citation>
    <scope>NUCLEOTIDE SEQUENCE</scope>
    <source>
        <tissue evidence="1">Leaves</tissue>
    </source>
</reference>
<dbReference type="InterPro" id="IPR032675">
    <property type="entry name" value="LRR_dom_sf"/>
</dbReference>
<name>A0A396HZR7_MEDTR</name>
<dbReference type="Proteomes" id="UP000265566">
    <property type="component" value="Chromosome 4"/>
</dbReference>
<dbReference type="SUPFAM" id="SSF52047">
    <property type="entry name" value="RNI-like"/>
    <property type="match status" value="1"/>
</dbReference>
<protein>
    <submittedName>
        <fullName evidence="1">Putative leucine-rich repeat domain, L domain-containing protein</fullName>
    </submittedName>
</protein>
<comment type="caution">
    <text evidence="1">The sequence shown here is derived from an EMBL/GenBank/DDBJ whole genome shotgun (WGS) entry which is preliminary data.</text>
</comment>
<evidence type="ECO:0000313" key="1">
    <source>
        <dbReference type="EMBL" id="RHN58842.1"/>
    </source>
</evidence>
<dbReference type="Gene3D" id="3.80.10.10">
    <property type="entry name" value="Ribonuclease Inhibitor"/>
    <property type="match status" value="1"/>
</dbReference>
<gene>
    <name evidence="1" type="ORF">MtrunA17_Chr4g0006781</name>
</gene>
<dbReference type="EMBL" id="PSQE01000004">
    <property type="protein sequence ID" value="RHN58842.1"/>
    <property type="molecule type" value="Genomic_DNA"/>
</dbReference>